<dbReference type="SUPFAM" id="SSF53649">
    <property type="entry name" value="Alkaline phosphatase-like"/>
    <property type="match status" value="1"/>
</dbReference>
<evidence type="ECO:0000256" key="4">
    <source>
        <dbReference type="ARBA" id="ARBA00022837"/>
    </source>
</evidence>
<feature type="non-terminal residue" evidence="6">
    <location>
        <position position="171"/>
    </location>
</feature>
<name>A0A382GGN9_9ZZZZ</name>
<sequence length="171" mass="18884">MRLDSNPVIRQNNGVKRIPLFLAGLCLVTQTISAAKTPRPNIIIAMADDMGWSDIGCYGSEIKTPNLDTLANGGVRFTQFYNTGRCCPTRATLLTGVYAHQAGIGHMMNNRNLPGYQGDLGQNVRTIAEVMKTAGYATYMAGKWHVTPHTSPNGPKYNWPRQRGFDRFYGT</sequence>
<dbReference type="InterPro" id="IPR017850">
    <property type="entry name" value="Alkaline_phosphatase_core_sf"/>
</dbReference>
<organism evidence="6">
    <name type="scientific">marine metagenome</name>
    <dbReference type="NCBI Taxonomy" id="408172"/>
    <lineage>
        <taxon>unclassified sequences</taxon>
        <taxon>metagenomes</taxon>
        <taxon>ecological metagenomes</taxon>
    </lineage>
</organism>
<dbReference type="PANTHER" id="PTHR42693:SF53">
    <property type="entry name" value="ENDO-4-O-SULFATASE"/>
    <property type="match status" value="1"/>
</dbReference>
<dbReference type="Pfam" id="PF00884">
    <property type="entry name" value="Sulfatase"/>
    <property type="match status" value="1"/>
</dbReference>
<evidence type="ECO:0000256" key="3">
    <source>
        <dbReference type="ARBA" id="ARBA00022801"/>
    </source>
</evidence>
<protein>
    <recommendedName>
        <fullName evidence="5">Sulfatase N-terminal domain-containing protein</fullName>
    </recommendedName>
</protein>
<dbReference type="GO" id="GO:0046872">
    <property type="term" value="F:metal ion binding"/>
    <property type="evidence" value="ECO:0007669"/>
    <property type="project" value="UniProtKB-KW"/>
</dbReference>
<dbReference type="InterPro" id="IPR050738">
    <property type="entry name" value="Sulfatase"/>
</dbReference>
<evidence type="ECO:0000313" key="6">
    <source>
        <dbReference type="EMBL" id="SVB73341.1"/>
    </source>
</evidence>
<dbReference type="PANTHER" id="PTHR42693">
    <property type="entry name" value="ARYLSULFATASE FAMILY MEMBER"/>
    <property type="match status" value="1"/>
</dbReference>
<evidence type="ECO:0000259" key="5">
    <source>
        <dbReference type="Pfam" id="PF00884"/>
    </source>
</evidence>
<keyword evidence="2" id="KW-0479">Metal-binding</keyword>
<dbReference type="GO" id="GO:0004065">
    <property type="term" value="F:arylsulfatase activity"/>
    <property type="evidence" value="ECO:0007669"/>
    <property type="project" value="TreeGrafter"/>
</dbReference>
<dbReference type="PROSITE" id="PS00149">
    <property type="entry name" value="SULFATASE_2"/>
    <property type="match status" value="1"/>
</dbReference>
<gene>
    <name evidence="6" type="ORF">METZ01_LOCUS226195</name>
</gene>
<feature type="domain" description="Sulfatase N-terminal" evidence="5">
    <location>
        <begin position="40"/>
        <end position="170"/>
    </location>
</feature>
<keyword evidence="4" id="KW-0106">Calcium</keyword>
<dbReference type="Gene3D" id="3.40.720.10">
    <property type="entry name" value="Alkaline Phosphatase, subunit A"/>
    <property type="match status" value="1"/>
</dbReference>
<evidence type="ECO:0000256" key="2">
    <source>
        <dbReference type="ARBA" id="ARBA00022723"/>
    </source>
</evidence>
<dbReference type="InterPro" id="IPR000917">
    <property type="entry name" value="Sulfatase_N"/>
</dbReference>
<dbReference type="AlphaFoldDB" id="A0A382GGN9"/>
<proteinExistence type="inferred from homology"/>
<dbReference type="EMBL" id="UINC01054978">
    <property type="protein sequence ID" value="SVB73341.1"/>
    <property type="molecule type" value="Genomic_DNA"/>
</dbReference>
<keyword evidence="3" id="KW-0378">Hydrolase</keyword>
<evidence type="ECO:0000256" key="1">
    <source>
        <dbReference type="ARBA" id="ARBA00008779"/>
    </source>
</evidence>
<accession>A0A382GGN9</accession>
<comment type="similarity">
    <text evidence="1">Belongs to the sulfatase family.</text>
</comment>
<reference evidence="6" key="1">
    <citation type="submission" date="2018-05" db="EMBL/GenBank/DDBJ databases">
        <authorList>
            <person name="Lanie J.A."/>
            <person name="Ng W.-L."/>
            <person name="Kazmierczak K.M."/>
            <person name="Andrzejewski T.M."/>
            <person name="Davidsen T.M."/>
            <person name="Wayne K.J."/>
            <person name="Tettelin H."/>
            <person name="Glass J.I."/>
            <person name="Rusch D."/>
            <person name="Podicherti R."/>
            <person name="Tsui H.-C.T."/>
            <person name="Winkler M.E."/>
        </authorList>
    </citation>
    <scope>NUCLEOTIDE SEQUENCE</scope>
</reference>
<dbReference type="InterPro" id="IPR024607">
    <property type="entry name" value="Sulfatase_CS"/>
</dbReference>